<feature type="compositionally biased region" description="Gly residues" evidence="12">
    <location>
        <begin position="32"/>
        <end position="51"/>
    </location>
</feature>
<keyword evidence="15" id="KW-1185">Reference proteome</keyword>
<evidence type="ECO:0000256" key="9">
    <source>
        <dbReference type="ARBA" id="ARBA00023204"/>
    </source>
</evidence>
<keyword evidence="5" id="KW-0863">Zinc-finger</keyword>
<protein>
    <submittedName>
        <fullName evidence="14">General transcription factor IIH subunit 2</fullName>
    </submittedName>
</protein>
<feature type="region of interest" description="Disordered" evidence="12">
    <location>
        <begin position="29"/>
        <end position="55"/>
    </location>
</feature>
<dbReference type="PANTHER" id="PTHR12695:SF2">
    <property type="entry name" value="GENERAL TRANSCRIPTION FACTOR IIH SUBUNIT 2-RELATED"/>
    <property type="match status" value="1"/>
</dbReference>
<evidence type="ECO:0000313" key="15">
    <source>
        <dbReference type="Proteomes" id="UP000241890"/>
    </source>
</evidence>
<dbReference type="GO" id="GO:0006351">
    <property type="term" value="P:DNA-templated transcription"/>
    <property type="evidence" value="ECO:0007669"/>
    <property type="project" value="InterPro"/>
</dbReference>
<comment type="subcellular location">
    <subcellularLocation>
        <location evidence="1">Nucleus</location>
    </subcellularLocation>
</comment>
<keyword evidence="6" id="KW-0862">Zinc</keyword>
<comment type="similarity">
    <text evidence="2">Belongs to the GTF2H2 family.</text>
</comment>
<dbReference type="InterPro" id="IPR007198">
    <property type="entry name" value="Ssl1-like"/>
</dbReference>
<reference evidence="14 15" key="1">
    <citation type="submission" date="2017-12" db="EMBL/GenBank/DDBJ databases">
        <title>Sequencing, de novo assembly and annotation of complete genome of a new Thraustochytrid species, strain FCC1311.</title>
        <authorList>
            <person name="Sedici K."/>
            <person name="Godart F."/>
            <person name="Aiese Cigliano R."/>
            <person name="Sanseverino W."/>
            <person name="Barakat M."/>
            <person name="Ortet P."/>
            <person name="Marechal E."/>
            <person name="Cagnac O."/>
            <person name="Amato A."/>
        </authorList>
    </citation>
    <scope>NUCLEOTIDE SEQUENCE [LARGE SCALE GENOMIC DNA]</scope>
</reference>
<dbReference type="OrthoDB" id="284275at2759"/>
<comment type="caution">
    <text evidence="14">The sequence shown here is derived from an EMBL/GenBank/DDBJ whole genome shotgun (WGS) entry which is preliminary data.</text>
</comment>
<dbReference type="Pfam" id="PF04056">
    <property type="entry name" value="Ssl1"/>
    <property type="match status" value="1"/>
</dbReference>
<dbReference type="Proteomes" id="UP000241890">
    <property type="component" value="Unassembled WGS sequence"/>
</dbReference>
<dbReference type="GO" id="GO:0005675">
    <property type="term" value="C:transcription factor TFIIH holo complex"/>
    <property type="evidence" value="ECO:0007669"/>
    <property type="project" value="TreeGrafter"/>
</dbReference>
<accession>A0A2R5G824</accession>
<organism evidence="14 15">
    <name type="scientific">Hondaea fermentalgiana</name>
    <dbReference type="NCBI Taxonomy" id="2315210"/>
    <lineage>
        <taxon>Eukaryota</taxon>
        <taxon>Sar</taxon>
        <taxon>Stramenopiles</taxon>
        <taxon>Bigyra</taxon>
        <taxon>Labyrinthulomycetes</taxon>
        <taxon>Thraustochytrida</taxon>
        <taxon>Thraustochytriidae</taxon>
        <taxon>Hondaea</taxon>
    </lineage>
</organism>
<keyword evidence="4" id="KW-0227">DNA damage</keyword>
<dbReference type="PROSITE" id="PS50234">
    <property type="entry name" value="VWFA"/>
    <property type="match status" value="1"/>
</dbReference>
<evidence type="ECO:0000256" key="8">
    <source>
        <dbReference type="ARBA" id="ARBA00023163"/>
    </source>
</evidence>
<evidence type="ECO:0000256" key="7">
    <source>
        <dbReference type="ARBA" id="ARBA00023015"/>
    </source>
</evidence>
<evidence type="ECO:0000256" key="11">
    <source>
        <dbReference type="PIRSR" id="PIRSR015919-1"/>
    </source>
</evidence>
<dbReference type="InterPro" id="IPR012170">
    <property type="entry name" value="TFIIH_SSL1/p44"/>
</dbReference>
<evidence type="ECO:0000256" key="5">
    <source>
        <dbReference type="ARBA" id="ARBA00022771"/>
    </source>
</evidence>
<keyword evidence="8" id="KW-0804">Transcription</keyword>
<dbReference type="EMBL" id="BEYU01000028">
    <property type="protein sequence ID" value="GBG27202.1"/>
    <property type="molecule type" value="Genomic_DNA"/>
</dbReference>
<gene>
    <name evidence="14" type="ORF">FCC1311_034252</name>
</gene>
<evidence type="ECO:0000256" key="6">
    <source>
        <dbReference type="ARBA" id="ARBA00022833"/>
    </source>
</evidence>
<dbReference type="AlphaFoldDB" id="A0A2R5G824"/>
<evidence type="ECO:0000256" key="2">
    <source>
        <dbReference type="ARBA" id="ARBA00006092"/>
    </source>
</evidence>
<dbReference type="InterPro" id="IPR036465">
    <property type="entry name" value="vWFA_dom_sf"/>
</dbReference>
<proteinExistence type="inferred from homology"/>
<keyword evidence="9" id="KW-0234">DNA repair</keyword>
<feature type="zinc finger region" description="C4-type" evidence="11">
    <location>
        <begin position="309"/>
        <end position="326"/>
    </location>
</feature>
<dbReference type="SUPFAM" id="SSF53300">
    <property type="entry name" value="vWA-like"/>
    <property type="match status" value="1"/>
</dbReference>
<feature type="domain" description="VWFA" evidence="13">
    <location>
        <begin position="70"/>
        <end position="218"/>
    </location>
</feature>
<dbReference type="InterPro" id="IPR002035">
    <property type="entry name" value="VWF_A"/>
</dbReference>
<dbReference type="SMART" id="SM00327">
    <property type="entry name" value="VWA"/>
    <property type="match status" value="1"/>
</dbReference>
<evidence type="ECO:0000259" key="13">
    <source>
        <dbReference type="PROSITE" id="PS50234"/>
    </source>
</evidence>
<dbReference type="Gene3D" id="3.40.50.410">
    <property type="entry name" value="von Willebrand factor, type A domain"/>
    <property type="match status" value="1"/>
</dbReference>
<dbReference type="PIRSF" id="PIRSF015919">
    <property type="entry name" value="TFIIH_SSL1"/>
    <property type="match status" value="1"/>
</dbReference>
<keyword evidence="7" id="KW-0805">Transcription regulation</keyword>
<name>A0A2R5G824_9STRA</name>
<evidence type="ECO:0000256" key="4">
    <source>
        <dbReference type="ARBA" id="ARBA00022763"/>
    </source>
</evidence>
<dbReference type="GO" id="GO:0008270">
    <property type="term" value="F:zinc ion binding"/>
    <property type="evidence" value="ECO:0007669"/>
    <property type="project" value="UniProtKB-KW"/>
</dbReference>
<evidence type="ECO:0000256" key="12">
    <source>
        <dbReference type="SAM" id="MobiDB-lite"/>
    </source>
</evidence>
<evidence type="ECO:0000256" key="1">
    <source>
        <dbReference type="ARBA" id="ARBA00004123"/>
    </source>
</evidence>
<dbReference type="FunFam" id="3.40.50.410:FF:000015">
    <property type="entry name" value="General transcription factor IIH subunit 2"/>
    <property type="match status" value="1"/>
</dbReference>
<evidence type="ECO:0000313" key="14">
    <source>
        <dbReference type="EMBL" id="GBG27202.1"/>
    </source>
</evidence>
<dbReference type="GO" id="GO:0006357">
    <property type="term" value="P:regulation of transcription by RNA polymerase II"/>
    <property type="evidence" value="ECO:0007669"/>
    <property type="project" value="TreeGrafter"/>
</dbReference>
<dbReference type="GO" id="GO:0006289">
    <property type="term" value="P:nucleotide-excision repair"/>
    <property type="evidence" value="ECO:0007669"/>
    <property type="project" value="InterPro"/>
</dbReference>
<dbReference type="GO" id="GO:0000439">
    <property type="term" value="C:transcription factor TFIIH core complex"/>
    <property type="evidence" value="ECO:0007669"/>
    <property type="project" value="InterPro"/>
</dbReference>
<keyword evidence="10" id="KW-0539">Nucleus</keyword>
<sequence length="364" mass="39181">MSGYAWETNLARSWEALQEDEHGVLRTVAGAAGNGGRGDGDANGPGFGGRGGSRRLSGPDGTLCRNMIRYLVLVVDMSQSMAESDLRPSRRVVTSELLNDFILSYFDENPLSNLCIVMSRDGVAQKLTDMSASATRHQAALGMLSEGGEFSLQNGLELAHAALQSVPQHGSREILVLMSSLSTCDQGDVFETIEKLQRSKVHSSVIGLSAEIYVAKYLAEKTLGRHAVITSKEHFRQLLQSHVPPAPALAEDQQGLRCTFVRMGFPSQCTAAGSSDAQDGRTLVSGHAVTAGKAMAADINDVTTKGYACPRCSTVVTELPTDCPICDLELIASAHLSRSYHHLFPSDERFDEAEKDAENDTYVS</sequence>
<dbReference type="FunCoup" id="A0A2R5G824">
    <property type="interactions" value="275"/>
</dbReference>
<dbReference type="InParanoid" id="A0A2R5G824"/>
<dbReference type="NCBIfam" id="TIGR00622">
    <property type="entry name" value="ssl1"/>
    <property type="match status" value="1"/>
</dbReference>
<evidence type="ECO:0000256" key="3">
    <source>
        <dbReference type="ARBA" id="ARBA00022723"/>
    </source>
</evidence>
<evidence type="ECO:0000256" key="10">
    <source>
        <dbReference type="ARBA" id="ARBA00023242"/>
    </source>
</evidence>
<keyword evidence="3" id="KW-0479">Metal-binding</keyword>
<dbReference type="PANTHER" id="PTHR12695">
    <property type="entry name" value="GENERAL TRANSCRIPTION FACTOR IIH SUBUNIT 2"/>
    <property type="match status" value="1"/>
</dbReference>